<accession>A0A1B4VC35</accession>
<dbReference type="NCBIfam" id="TIGR00244">
    <property type="entry name" value="transcriptional regulator NrdR"/>
    <property type="match status" value="1"/>
</dbReference>
<evidence type="ECO:0000256" key="4">
    <source>
        <dbReference type="ARBA" id="ARBA00022840"/>
    </source>
</evidence>
<keyword evidence="12" id="KW-1185">Reference proteome</keyword>
<dbReference type="InterPro" id="IPR005144">
    <property type="entry name" value="ATP-cone_dom"/>
</dbReference>
<dbReference type="Pfam" id="PF22811">
    <property type="entry name" value="Zn_ribbon_NrdR"/>
    <property type="match status" value="1"/>
</dbReference>
<feature type="domain" description="ATP-cone" evidence="10">
    <location>
        <begin position="49"/>
        <end position="139"/>
    </location>
</feature>
<dbReference type="EMBL" id="AP014936">
    <property type="protein sequence ID" value="BAU48661.1"/>
    <property type="molecule type" value="Genomic_DNA"/>
</dbReference>
<feature type="zinc finger region" evidence="8">
    <location>
        <begin position="3"/>
        <end position="34"/>
    </location>
</feature>
<keyword evidence="8" id="KW-0479">Metal-binding</keyword>
<dbReference type="GO" id="GO:0008270">
    <property type="term" value="F:zinc ion binding"/>
    <property type="evidence" value="ECO:0007669"/>
    <property type="project" value="UniProtKB-UniRule"/>
</dbReference>
<keyword evidence="5 8" id="KW-0805">Transcription regulation</keyword>
<dbReference type="AlphaFoldDB" id="A0A1B4VC35"/>
<evidence type="ECO:0000256" key="6">
    <source>
        <dbReference type="ARBA" id="ARBA00023125"/>
    </source>
</evidence>
<comment type="cofactor">
    <cofactor evidence="8">
        <name>Zn(2+)</name>
        <dbReference type="ChEBI" id="CHEBI:29105"/>
    </cofactor>
    <text evidence="8">Binds 1 zinc ion.</text>
</comment>
<keyword evidence="4 8" id="KW-0067">ATP-binding</keyword>
<keyword evidence="1 8" id="KW-0678">Repressor</keyword>
<dbReference type="GO" id="GO:0005524">
    <property type="term" value="F:ATP binding"/>
    <property type="evidence" value="ECO:0007669"/>
    <property type="project" value="UniProtKB-UniRule"/>
</dbReference>
<dbReference type="RefSeq" id="WP_096461146.1">
    <property type="nucleotide sequence ID" value="NZ_AP014936.1"/>
</dbReference>
<proteinExistence type="inferred from homology"/>
<dbReference type="InterPro" id="IPR003796">
    <property type="entry name" value="RNR_NrdR-like"/>
</dbReference>
<evidence type="ECO:0000256" key="2">
    <source>
        <dbReference type="ARBA" id="ARBA00022741"/>
    </source>
</evidence>
<reference evidence="11 12" key="1">
    <citation type="submission" date="2015-08" db="EMBL/GenBank/DDBJ databases">
        <title>Complete genome sequence of Sulfurifustis variabilis.</title>
        <authorList>
            <person name="Miura A."/>
            <person name="Kojima H."/>
            <person name="Fukui M."/>
        </authorList>
    </citation>
    <scope>NUCLEOTIDE SEQUENCE [LARGE SCALE GENOMIC DNA]</scope>
    <source>
        <strain evidence="12">skN76</strain>
    </source>
</reference>
<name>A0A1B4VC35_9GAMM</name>
<evidence type="ECO:0000256" key="7">
    <source>
        <dbReference type="ARBA" id="ARBA00023163"/>
    </source>
</evidence>
<evidence type="ECO:0000256" key="3">
    <source>
        <dbReference type="ARBA" id="ARBA00022771"/>
    </source>
</evidence>
<feature type="region of interest" description="Disordered" evidence="9">
    <location>
        <begin position="145"/>
        <end position="186"/>
    </location>
</feature>
<comment type="function">
    <text evidence="8">Negatively regulates transcription of bacterial ribonucleotide reductase nrd genes and operons by binding to NrdR-boxes.</text>
</comment>
<evidence type="ECO:0000256" key="8">
    <source>
        <dbReference type="HAMAP-Rule" id="MF_00440"/>
    </source>
</evidence>
<dbReference type="PANTHER" id="PTHR30455:SF2">
    <property type="entry name" value="TRANSCRIPTIONAL REPRESSOR NRDR"/>
    <property type="match status" value="1"/>
</dbReference>
<dbReference type="Pfam" id="PF03477">
    <property type="entry name" value="ATP-cone"/>
    <property type="match status" value="1"/>
</dbReference>
<dbReference type="GO" id="GO:0045892">
    <property type="term" value="P:negative regulation of DNA-templated transcription"/>
    <property type="evidence" value="ECO:0007669"/>
    <property type="project" value="UniProtKB-UniRule"/>
</dbReference>
<gene>
    <name evidence="8" type="primary">nrdR</name>
    <name evidence="11" type="ORF">SVA_2109</name>
</gene>
<dbReference type="HAMAP" id="MF_00440">
    <property type="entry name" value="NrdR"/>
    <property type="match status" value="1"/>
</dbReference>
<protein>
    <recommendedName>
        <fullName evidence="8">Transcriptional repressor NrdR</fullName>
    </recommendedName>
</protein>
<keyword evidence="7 8" id="KW-0804">Transcription</keyword>
<evidence type="ECO:0000313" key="12">
    <source>
        <dbReference type="Proteomes" id="UP000218899"/>
    </source>
</evidence>
<comment type="similarity">
    <text evidence="8">Belongs to the NrdR family.</text>
</comment>
<dbReference type="PANTHER" id="PTHR30455">
    <property type="entry name" value="TRANSCRIPTIONAL REPRESSOR NRDR"/>
    <property type="match status" value="1"/>
</dbReference>
<sequence>MRCPFCSADETRVVDSRLAEEGDTVRRRRECEVCGARFTTFERAELRLPAVIKSDGRRETFNEAKLRAGLSRALEKRPVDAEEVEAMLGRIRHKLIGSGEREIASRQIGEWVMEELKDIDPVAYVRFASVYRSFQDVDAFREEVQRLQSEPSAESRRKQLRLLPEEGGPQGEPAKPRGRRPAERKS</sequence>
<evidence type="ECO:0000256" key="1">
    <source>
        <dbReference type="ARBA" id="ARBA00022491"/>
    </source>
</evidence>
<evidence type="ECO:0000313" key="11">
    <source>
        <dbReference type="EMBL" id="BAU48661.1"/>
    </source>
</evidence>
<dbReference type="KEGG" id="sva:SVA_2109"/>
<organism evidence="11 12">
    <name type="scientific">Sulfurifustis variabilis</name>
    <dbReference type="NCBI Taxonomy" id="1675686"/>
    <lineage>
        <taxon>Bacteria</taxon>
        <taxon>Pseudomonadati</taxon>
        <taxon>Pseudomonadota</taxon>
        <taxon>Gammaproteobacteria</taxon>
        <taxon>Acidiferrobacterales</taxon>
        <taxon>Acidiferrobacteraceae</taxon>
        <taxon>Sulfurifustis</taxon>
    </lineage>
</organism>
<evidence type="ECO:0000256" key="5">
    <source>
        <dbReference type="ARBA" id="ARBA00023015"/>
    </source>
</evidence>
<dbReference type="Proteomes" id="UP000218899">
    <property type="component" value="Chromosome"/>
</dbReference>
<dbReference type="GO" id="GO:0003677">
    <property type="term" value="F:DNA binding"/>
    <property type="evidence" value="ECO:0007669"/>
    <property type="project" value="UniProtKB-KW"/>
</dbReference>
<evidence type="ECO:0000256" key="9">
    <source>
        <dbReference type="SAM" id="MobiDB-lite"/>
    </source>
</evidence>
<keyword evidence="8" id="KW-0862">Zinc</keyword>
<keyword evidence="6 8" id="KW-0238">DNA-binding</keyword>
<dbReference type="PROSITE" id="PS51161">
    <property type="entry name" value="ATP_CONE"/>
    <property type="match status" value="1"/>
</dbReference>
<keyword evidence="3 8" id="KW-0863">Zinc-finger</keyword>
<evidence type="ECO:0000259" key="10">
    <source>
        <dbReference type="PROSITE" id="PS51161"/>
    </source>
</evidence>
<keyword evidence="2 8" id="KW-0547">Nucleotide-binding</keyword>
<dbReference type="InterPro" id="IPR055173">
    <property type="entry name" value="NrdR-like_N"/>
</dbReference>
<dbReference type="OrthoDB" id="9807461at2"/>